<dbReference type="InterPro" id="IPR002881">
    <property type="entry name" value="DUF58"/>
</dbReference>
<feature type="transmembrane region" description="Helical" evidence="1">
    <location>
        <begin position="6"/>
        <end position="22"/>
    </location>
</feature>
<dbReference type="OrthoDB" id="9778037at2"/>
<feature type="transmembrane region" description="Helical" evidence="1">
    <location>
        <begin position="29"/>
        <end position="50"/>
    </location>
</feature>
<proteinExistence type="predicted"/>
<evidence type="ECO:0000256" key="1">
    <source>
        <dbReference type="SAM" id="Phobius"/>
    </source>
</evidence>
<accession>A0A0H5SYR6</accession>
<keyword evidence="1" id="KW-0472">Membrane</keyword>
<feature type="domain" description="DUF58" evidence="2">
    <location>
        <begin position="201"/>
        <end position="322"/>
    </location>
</feature>
<evidence type="ECO:0000313" key="3">
    <source>
        <dbReference type="EMBL" id="CRZ35518.1"/>
    </source>
</evidence>
<dbReference type="Pfam" id="PF01882">
    <property type="entry name" value="DUF58"/>
    <property type="match status" value="1"/>
</dbReference>
<dbReference type="Proteomes" id="UP000236497">
    <property type="component" value="Unassembled WGS sequence"/>
</dbReference>
<sequence>MVQNQLKYIAIIILTGLLAVLYNDYYMGILFLAVVICPFILLAILFYVYVSLSVELVSSAHVASKGENIPVSVQIHNPTLFPVTVICITISYVNSFSDRFKQHKQVFYVSVDSRSTTHATCNLKSDYAGNIVVSLSKVKIYDYLKIFSLRKKNLNEIKVAVLPNLYEMTDDIINARCGMQIESDTYSNTKSGDDPSEVFAIREYREGDRPQRIHWKLSLKQNQLMIKDFSEPLNCSVVIIADMAISGRNDGPDIIDSLLDCTLSLSYSFMLKGKIHYLAWYDKTQETIIRVRIVNENDLYEAIDGLLSSGPYIKDVDVAADYFAQYANELYTDVFYITNRVNDEKLDSLILIKSTCRLIIYVNKDEESAQYSSIAQEDFTADNIKEKLLETGMGLFFVSSSDIKSGLKNLKINSE</sequence>
<evidence type="ECO:0000259" key="2">
    <source>
        <dbReference type="Pfam" id="PF01882"/>
    </source>
</evidence>
<dbReference type="PANTHER" id="PTHR34351">
    <property type="entry name" value="SLR1927 PROTEIN-RELATED"/>
    <property type="match status" value="1"/>
</dbReference>
<dbReference type="EMBL" id="CVTD020000026">
    <property type="protein sequence ID" value="CRZ35518.1"/>
    <property type="molecule type" value="Genomic_DNA"/>
</dbReference>
<protein>
    <recommendedName>
        <fullName evidence="2">DUF58 domain-containing protein</fullName>
    </recommendedName>
</protein>
<evidence type="ECO:0000313" key="4">
    <source>
        <dbReference type="Proteomes" id="UP000236497"/>
    </source>
</evidence>
<keyword evidence="4" id="KW-1185">Reference proteome</keyword>
<reference evidence="3 4" key="1">
    <citation type="submission" date="2015-06" db="EMBL/GenBank/DDBJ databases">
        <authorList>
            <person name="Wibberg Daniel"/>
        </authorList>
    </citation>
    <scope>NUCLEOTIDE SEQUENCE [LARGE SCALE GENOMIC DNA]</scope>
    <source>
        <strain evidence="3 4">T3/55T</strain>
    </source>
</reference>
<dbReference type="AlphaFoldDB" id="A0A0H5SYR6"/>
<gene>
    <name evidence="3" type="ORF">HHT355_2329</name>
</gene>
<keyword evidence="1" id="KW-1133">Transmembrane helix</keyword>
<dbReference type="RefSeq" id="WP_103203598.1">
    <property type="nucleotide sequence ID" value="NZ_CVTD020000026.1"/>
</dbReference>
<organism evidence="3 4">
    <name type="scientific">Herbinix hemicellulosilytica</name>
    <dbReference type="NCBI Taxonomy" id="1564487"/>
    <lineage>
        <taxon>Bacteria</taxon>
        <taxon>Bacillati</taxon>
        <taxon>Bacillota</taxon>
        <taxon>Clostridia</taxon>
        <taxon>Lachnospirales</taxon>
        <taxon>Lachnospiraceae</taxon>
        <taxon>Herbinix</taxon>
    </lineage>
</organism>
<keyword evidence="1" id="KW-0812">Transmembrane</keyword>
<name>A0A0H5SYR6_HERHM</name>